<organism evidence="7 8">
    <name type="scientific">Thalassolituus maritimus</name>
    <dbReference type="NCBI Taxonomy" id="484498"/>
    <lineage>
        <taxon>Bacteria</taxon>
        <taxon>Pseudomonadati</taxon>
        <taxon>Pseudomonadota</taxon>
        <taxon>Gammaproteobacteria</taxon>
        <taxon>Oceanospirillales</taxon>
        <taxon>Oceanospirillaceae</taxon>
        <taxon>Thalassolituus</taxon>
    </lineage>
</organism>
<dbReference type="PANTHER" id="PTHR43124:SF3">
    <property type="entry name" value="CHLORAMPHENICOL EFFLUX PUMP RV0191"/>
    <property type="match status" value="1"/>
</dbReference>
<gene>
    <name evidence="7" type="ORF">SAMN05421686_10155</name>
</gene>
<evidence type="ECO:0000256" key="5">
    <source>
        <dbReference type="ARBA" id="ARBA00023136"/>
    </source>
</evidence>
<feature type="transmembrane region" description="Helical" evidence="6">
    <location>
        <begin position="246"/>
        <end position="262"/>
    </location>
</feature>
<feature type="transmembrane region" description="Helical" evidence="6">
    <location>
        <begin position="42"/>
        <end position="60"/>
    </location>
</feature>
<feature type="transmembrane region" description="Helical" evidence="6">
    <location>
        <begin position="96"/>
        <end position="117"/>
    </location>
</feature>
<evidence type="ECO:0000256" key="1">
    <source>
        <dbReference type="ARBA" id="ARBA00004651"/>
    </source>
</evidence>
<dbReference type="Gene3D" id="1.20.1250.20">
    <property type="entry name" value="MFS general substrate transporter like domains"/>
    <property type="match status" value="1"/>
</dbReference>
<comment type="subcellular location">
    <subcellularLocation>
        <location evidence="1">Cell membrane</location>
        <topology evidence="1">Multi-pass membrane protein</topology>
    </subcellularLocation>
</comment>
<dbReference type="Pfam" id="PF07690">
    <property type="entry name" value="MFS_1"/>
    <property type="match status" value="1"/>
</dbReference>
<feature type="transmembrane region" description="Helical" evidence="6">
    <location>
        <begin position="205"/>
        <end position="226"/>
    </location>
</feature>
<feature type="transmembrane region" description="Helical" evidence="6">
    <location>
        <begin position="335"/>
        <end position="355"/>
    </location>
</feature>
<evidence type="ECO:0000256" key="2">
    <source>
        <dbReference type="ARBA" id="ARBA00022475"/>
    </source>
</evidence>
<keyword evidence="5 6" id="KW-0472">Membrane</keyword>
<name>A0A1N7IVT3_9GAMM</name>
<feature type="transmembrane region" description="Helical" evidence="6">
    <location>
        <begin position="361"/>
        <end position="380"/>
    </location>
</feature>
<keyword evidence="4 6" id="KW-1133">Transmembrane helix</keyword>
<dbReference type="Proteomes" id="UP000185639">
    <property type="component" value="Unassembled WGS sequence"/>
</dbReference>
<dbReference type="InterPro" id="IPR036259">
    <property type="entry name" value="MFS_trans_sf"/>
</dbReference>
<dbReference type="EMBL" id="FTOH01000001">
    <property type="protein sequence ID" value="SIS41198.1"/>
    <property type="molecule type" value="Genomic_DNA"/>
</dbReference>
<dbReference type="InterPro" id="IPR050189">
    <property type="entry name" value="MFS_Efflux_Transporters"/>
</dbReference>
<feature type="transmembrane region" description="Helical" evidence="6">
    <location>
        <begin position="274"/>
        <end position="291"/>
    </location>
</feature>
<dbReference type="AlphaFoldDB" id="A0A1N7IVT3"/>
<evidence type="ECO:0000313" key="8">
    <source>
        <dbReference type="Proteomes" id="UP000185639"/>
    </source>
</evidence>
<keyword evidence="3 6" id="KW-0812">Transmembrane</keyword>
<evidence type="ECO:0000256" key="4">
    <source>
        <dbReference type="ARBA" id="ARBA00022989"/>
    </source>
</evidence>
<evidence type="ECO:0000256" key="6">
    <source>
        <dbReference type="SAM" id="Phobius"/>
    </source>
</evidence>
<dbReference type="STRING" id="484498.SAMN05421686_10155"/>
<dbReference type="PANTHER" id="PTHR43124">
    <property type="entry name" value="PURINE EFFLUX PUMP PBUE"/>
    <property type="match status" value="1"/>
</dbReference>
<proteinExistence type="predicted"/>
<accession>A0A1N7IVT3</accession>
<sequence length="404" mass="44582">MRVIRWSLILMTLVSVMADTMLLPFYPQFFEESFGVSDPAHAGWYIAACCTTVMLCFPLWAKVARRWHELPLWVVTQSVSAVLGVICYLTESLLTFWIVSQLMLMMKASYLLIYPFAIRLEGTGKIGGFVALFAVLMHIGTISGAVLGGYLLQFWDGRDAYLVMIASDLVQIVICIALMLALKIRLTEPGYTPEEVADTPRSPMVLKLAVVAMLFYFSVFLIRPFFTLYWADISFAPWNGEFPSSLVYAIPAIIALLTVVWQRIKAPQLTSQQLLIRGLLVILVGLVLQGLGDPLWTVIGRLIFGWGLFMGVVHIEVLLFANSRPERFGEDFSRVHLGQNIGIILASFAAGALVADVSHTAVFAAATAGIVAVVMVAWRLGVFTRAAGPEEPDHSINDAEEAIS</sequence>
<feature type="transmembrane region" description="Helical" evidence="6">
    <location>
        <begin position="161"/>
        <end position="184"/>
    </location>
</feature>
<evidence type="ECO:0000256" key="3">
    <source>
        <dbReference type="ARBA" id="ARBA00022692"/>
    </source>
</evidence>
<dbReference type="GO" id="GO:0022857">
    <property type="term" value="F:transmembrane transporter activity"/>
    <property type="evidence" value="ECO:0007669"/>
    <property type="project" value="InterPro"/>
</dbReference>
<feature type="transmembrane region" description="Helical" evidence="6">
    <location>
        <begin position="303"/>
        <end position="323"/>
    </location>
</feature>
<dbReference type="GO" id="GO:0005886">
    <property type="term" value="C:plasma membrane"/>
    <property type="evidence" value="ECO:0007669"/>
    <property type="project" value="UniProtKB-SubCell"/>
</dbReference>
<protein>
    <submittedName>
        <fullName evidence="7">Predicted arabinose efflux permease, MFS family</fullName>
    </submittedName>
</protein>
<reference evidence="8" key="1">
    <citation type="submission" date="2017-01" db="EMBL/GenBank/DDBJ databases">
        <authorList>
            <person name="Varghese N."/>
            <person name="Submissions S."/>
        </authorList>
    </citation>
    <scope>NUCLEOTIDE SEQUENCE [LARGE SCALE GENOMIC DNA]</scope>
    <source>
        <strain evidence="8">DSM 24913</strain>
    </source>
</reference>
<keyword evidence="8" id="KW-1185">Reference proteome</keyword>
<evidence type="ECO:0000313" key="7">
    <source>
        <dbReference type="EMBL" id="SIS41198.1"/>
    </source>
</evidence>
<keyword evidence="2" id="KW-1003">Cell membrane</keyword>
<dbReference type="InterPro" id="IPR011701">
    <property type="entry name" value="MFS"/>
</dbReference>
<dbReference type="SUPFAM" id="SSF103473">
    <property type="entry name" value="MFS general substrate transporter"/>
    <property type="match status" value="1"/>
</dbReference>
<feature type="transmembrane region" description="Helical" evidence="6">
    <location>
        <begin position="129"/>
        <end position="155"/>
    </location>
</feature>
<feature type="transmembrane region" description="Helical" evidence="6">
    <location>
        <begin position="72"/>
        <end position="90"/>
    </location>
</feature>